<dbReference type="InterPro" id="IPR036388">
    <property type="entry name" value="WH-like_DNA-bd_sf"/>
</dbReference>
<dbReference type="HOGENOM" id="CLU_037628_15_0_12"/>
<dbReference type="InterPro" id="IPR000524">
    <property type="entry name" value="Tscrpt_reg_HTH_GntR"/>
</dbReference>
<dbReference type="Gene3D" id="1.10.10.10">
    <property type="entry name" value="Winged helix-like DNA-binding domain superfamily/Winged helix DNA-binding domain"/>
    <property type="match status" value="1"/>
</dbReference>
<dbReference type="Proteomes" id="UP000000503">
    <property type="component" value="Chromosome"/>
</dbReference>
<dbReference type="AlphaFoldDB" id="F8F428"/>
<evidence type="ECO:0000256" key="2">
    <source>
        <dbReference type="ARBA" id="ARBA00023015"/>
    </source>
</evidence>
<sequence>MVIGGFVSKADEIYLWLKEQFARDAISIGDRLPSEPELARQFSTSRPLVRQALARLVHESLVETRQGKGSYRSARLSDHTEAVSSDIAVVLPNLSDYIYPELVEAAGTAIRKGGFQALFACSEGSAEVESEILTQFFTRNIGGLIISPICPGPNQILPNLALLHHIKTAGVPILLLDHEASGFSSLFLDDYEAGRQAARYLYERGHRHCTVCWREGHRPFYFRAQGYIDELKHLNNPRDPVYIDELLLPNGPEAGWYKLMREYVLQRQGSTYHAATRGQLNKSQSQLPLAVFCANDTMALALRRIALELGLQIPQDLSLIGFDDSPLVRLREIDLTSFRYPSRYLGERAVDLLFDQITNRTFGPCYTIKIMPPLIERSSVWSELMKEPL</sequence>
<dbReference type="GO" id="GO:0000976">
    <property type="term" value="F:transcription cis-regulatory region binding"/>
    <property type="evidence" value="ECO:0007669"/>
    <property type="project" value="TreeGrafter"/>
</dbReference>
<keyword evidence="3" id="KW-0238">DNA-binding</keyword>
<evidence type="ECO:0000256" key="3">
    <source>
        <dbReference type="ARBA" id="ARBA00023125"/>
    </source>
</evidence>
<dbReference type="SMART" id="SM00345">
    <property type="entry name" value="HTH_GNTR"/>
    <property type="match status" value="1"/>
</dbReference>
<protein>
    <submittedName>
        <fullName evidence="6">Transcriptional regulator, GntR family with LacI sensor</fullName>
    </submittedName>
</protein>
<dbReference type="PRINTS" id="PR00035">
    <property type="entry name" value="HTHGNTR"/>
</dbReference>
<dbReference type="Pfam" id="PF00392">
    <property type="entry name" value="GntR"/>
    <property type="match status" value="1"/>
</dbReference>
<evidence type="ECO:0000313" key="7">
    <source>
        <dbReference type="Proteomes" id="UP000000503"/>
    </source>
</evidence>
<keyword evidence="1" id="KW-0678">Repressor</keyword>
<dbReference type="SUPFAM" id="SSF46785">
    <property type="entry name" value="Winged helix' DNA-binding domain"/>
    <property type="match status" value="1"/>
</dbReference>
<dbReference type="Gene3D" id="3.40.50.2300">
    <property type="match status" value="2"/>
</dbReference>
<dbReference type="EMBL" id="CP002868">
    <property type="protein sequence ID" value="AEJ20047.1"/>
    <property type="molecule type" value="Genomic_DNA"/>
</dbReference>
<dbReference type="STRING" id="744872.Spica_1914"/>
<keyword evidence="4" id="KW-0804">Transcription</keyword>
<evidence type="ECO:0000256" key="4">
    <source>
        <dbReference type="ARBA" id="ARBA00023163"/>
    </source>
</evidence>
<evidence type="ECO:0000313" key="6">
    <source>
        <dbReference type="EMBL" id="AEJ20047.1"/>
    </source>
</evidence>
<evidence type="ECO:0000259" key="5">
    <source>
        <dbReference type="PROSITE" id="PS50949"/>
    </source>
</evidence>
<dbReference type="InterPro" id="IPR028082">
    <property type="entry name" value="Peripla_BP_I"/>
</dbReference>
<keyword evidence="2" id="KW-0805">Transcription regulation</keyword>
<dbReference type="PANTHER" id="PTHR30146:SF148">
    <property type="entry name" value="HTH-TYPE TRANSCRIPTIONAL REPRESSOR PURR-RELATED"/>
    <property type="match status" value="1"/>
</dbReference>
<dbReference type="KEGG" id="scd:Spica_1914"/>
<dbReference type="GO" id="GO:0003700">
    <property type="term" value="F:DNA-binding transcription factor activity"/>
    <property type="evidence" value="ECO:0007669"/>
    <property type="project" value="InterPro"/>
</dbReference>
<dbReference type="PANTHER" id="PTHR30146">
    <property type="entry name" value="LACI-RELATED TRANSCRIPTIONAL REPRESSOR"/>
    <property type="match status" value="1"/>
</dbReference>
<gene>
    <name evidence="6" type="ordered locus">Spica_1914</name>
</gene>
<dbReference type="Pfam" id="PF13377">
    <property type="entry name" value="Peripla_BP_3"/>
    <property type="match status" value="1"/>
</dbReference>
<dbReference type="OrthoDB" id="9815017at2"/>
<dbReference type="eggNOG" id="COG1609">
    <property type="taxonomic scope" value="Bacteria"/>
</dbReference>
<dbReference type="InterPro" id="IPR036390">
    <property type="entry name" value="WH_DNA-bd_sf"/>
</dbReference>
<keyword evidence="7" id="KW-1185">Reference proteome</keyword>
<dbReference type="PROSITE" id="PS50949">
    <property type="entry name" value="HTH_GNTR"/>
    <property type="match status" value="1"/>
</dbReference>
<proteinExistence type="predicted"/>
<name>F8F428_GRAC1</name>
<dbReference type="SUPFAM" id="SSF53822">
    <property type="entry name" value="Periplasmic binding protein-like I"/>
    <property type="match status" value="1"/>
</dbReference>
<feature type="domain" description="HTH gntR-type" evidence="5">
    <location>
        <begin position="7"/>
        <end position="75"/>
    </location>
</feature>
<organism evidence="6 7">
    <name type="scientific">Gracilinema caldarium (strain ATCC 51460 / DSM 7334 / H1)</name>
    <name type="common">Treponema caldarium</name>
    <dbReference type="NCBI Taxonomy" id="744872"/>
    <lineage>
        <taxon>Bacteria</taxon>
        <taxon>Pseudomonadati</taxon>
        <taxon>Spirochaetota</taxon>
        <taxon>Spirochaetia</taxon>
        <taxon>Spirochaetales</taxon>
        <taxon>Breznakiellaceae</taxon>
        <taxon>Gracilinema</taxon>
    </lineage>
</organism>
<dbReference type="CDD" id="cd07377">
    <property type="entry name" value="WHTH_GntR"/>
    <property type="match status" value="1"/>
</dbReference>
<dbReference type="InterPro" id="IPR046335">
    <property type="entry name" value="LacI/GalR-like_sensor"/>
</dbReference>
<reference evidence="7" key="1">
    <citation type="journal article" date="2013" name="Stand. Genomic Sci.">
        <title>Genome sequence of the thermophilic fresh-water bacterium Spirochaeta caldaria type strain (H1(T)), reclassification of Spirochaeta caldaria, Spirochaeta stenostrepta, and Spirochaeta zuelzerae in the genus Treponema as Treponema caldaria comb. nov., Treponema stenostrepta comb. nov., and Treponema zuelzerae comb. nov., and emendation of the genus Treponema.</title>
        <authorList>
            <person name="Abt B."/>
            <person name="Goker M."/>
            <person name="Scheuner C."/>
            <person name="Han C."/>
            <person name="Lu M."/>
            <person name="Misra M."/>
            <person name="Lapidus A."/>
            <person name="Nolan M."/>
            <person name="Lucas S."/>
            <person name="Hammon N."/>
            <person name="Deshpande S."/>
            <person name="Cheng J.F."/>
            <person name="Tapia R."/>
            <person name="Goodwin L.A."/>
            <person name="Pitluck S."/>
            <person name="Liolios K."/>
            <person name="Pagani I."/>
            <person name="Ivanova N."/>
            <person name="Mavromatis K."/>
            <person name="Mikhailova N."/>
            <person name="Huntemann M."/>
            <person name="Pati A."/>
            <person name="Chen A."/>
            <person name="Palaniappan K."/>
            <person name="Land M."/>
            <person name="Hauser L."/>
            <person name="Jeffries C.D."/>
            <person name="Rohde M."/>
            <person name="Spring S."/>
            <person name="Gronow S."/>
            <person name="Detter J.C."/>
            <person name="Bristow J."/>
            <person name="Eisen J.A."/>
            <person name="Markowitz V."/>
            <person name="Hugenholtz P."/>
            <person name="Kyrpides N.C."/>
            <person name="Woyke T."/>
            <person name="Klenk H.P."/>
        </authorList>
    </citation>
    <scope>NUCLEOTIDE SEQUENCE</scope>
    <source>
        <strain evidence="7">ATCC 51460 / DSM 7334 / H1</strain>
    </source>
</reference>
<accession>F8F428</accession>
<evidence type="ECO:0000256" key="1">
    <source>
        <dbReference type="ARBA" id="ARBA00022491"/>
    </source>
</evidence>